<evidence type="ECO:0000256" key="2">
    <source>
        <dbReference type="ARBA" id="ARBA00008791"/>
    </source>
</evidence>
<dbReference type="GO" id="GO:0005737">
    <property type="term" value="C:cytoplasm"/>
    <property type="evidence" value="ECO:0007669"/>
    <property type="project" value="UniProtKB-SubCell"/>
</dbReference>
<dbReference type="NCBIfam" id="NF008380">
    <property type="entry name" value="PRK11175.1"/>
    <property type="match status" value="1"/>
</dbReference>
<dbReference type="Proteomes" id="UP000283255">
    <property type="component" value="Unassembled WGS sequence"/>
</dbReference>
<dbReference type="AlphaFoldDB" id="A0A418YAZ2"/>
<gene>
    <name evidence="6" type="primary">uspE</name>
    <name evidence="6" type="ORF">D1Z90_17020</name>
</gene>
<evidence type="ECO:0000259" key="5">
    <source>
        <dbReference type="Pfam" id="PF00582"/>
    </source>
</evidence>
<dbReference type="OrthoDB" id="239260at2"/>
<proteinExistence type="inferred from homology"/>
<dbReference type="PANTHER" id="PTHR47892:SF1">
    <property type="entry name" value="UNIVERSAL STRESS PROTEIN E"/>
    <property type="match status" value="1"/>
</dbReference>
<keyword evidence="7" id="KW-1185">Reference proteome</keyword>
<name>A0A418YAZ2_9GAMM</name>
<dbReference type="Pfam" id="PF00582">
    <property type="entry name" value="Usp"/>
    <property type="match status" value="2"/>
</dbReference>
<organism evidence="6 7">
    <name type="scientific">Motilimonas pumila</name>
    <dbReference type="NCBI Taxonomy" id="2303987"/>
    <lineage>
        <taxon>Bacteria</taxon>
        <taxon>Pseudomonadati</taxon>
        <taxon>Pseudomonadota</taxon>
        <taxon>Gammaproteobacteria</taxon>
        <taxon>Alteromonadales</taxon>
        <taxon>Alteromonadales genera incertae sedis</taxon>
        <taxon>Motilimonas</taxon>
    </lineage>
</organism>
<dbReference type="RefSeq" id="WP_119911997.1">
    <property type="nucleotide sequence ID" value="NZ_QZCH01000028.1"/>
</dbReference>
<comment type="similarity">
    <text evidence="2">Belongs to the universal stress protein A family.</text>
</comment>
<comment type="subcellular location">
    <subcellularLocation>
        <location evidence="1">Cytoplasm</location>
    </subcellularLocation>
</comment>
<dbReference type="SUPFAM" id="SSF52402">
    <property type="entry name" value="Adenine nucleotide alpha hydrolases-like"/>
    <property type="match status" value="2"/>
</dbReference>
<sequence>MIKYRNILVVIDPTKEQQHALSRAAFIAQHEDVCKLKLFLSIYDFSFEMTTMLSADEREAMRASVIEQQQEWLNELATPYRQKGLNIEVKVIWHNRPFESVIQETLDFGHDLVVKGTHAHPKLQSVIFTPTDWHLLRKCPEPLLLVKDHAWPEGGNIVAAIHATAEDDEHLALNDKITQESVDIAAMIGASVHLVNAFPSTPVNIAVELPDFNPVEYNDAIKERHIKMTIEHGEQHGIAENQLHVKEGLAEEVIPQLAAELEAKLVVLGTIGRTGISAALIGNTAEHVIDMLDCDLLALKPLDYVSPLAQP</sequence>
<feature type="domain" description="UspA" evidence="5">
    <location>
        <begin position="4"/>
        <end position="147"/>
    </location>
</feature>
<dbReference type="Gene3D" id="3.40.50.12370">
    <property type="match status" value="1"/>
</dbReference>
<comment type="function">
    <text evidence="4">Required for resistance to DNA-damaging agents.</text>
</comment>
<dbReference type="CDD" id="cd23660">
    <property type="entry name" value="USP-E_repeat2"/>
    <property type="match status" value="1"/>
</dbReference>
<dbReference type="PANTHER" id="PTHR47892">
    <property type="entry name" value="UNIVERSAL STRESS PROTEIN E"/>
    <property type="match status" value="1"/>
</dbReference>
<reference evidence="6 7" key="1">
    <citation type="submission" date="2018-09" db="EMBL/GenBank/DDBJ databases">
        <authorList>
            <person name="Wang F."/>
        </authorList>
    </citation>
    <scope>NUCLEOTIDE SEQUENCE [LARGE SCALE GENOMIC DNA]</scope>
    <source>
        <strain evidence="6 7">PLHSC7-2</strain>
    </source>
</reference>
<feature type="domain" description="UspA" evidence="5">
    <location>
        <begin position="178"/>
        <end position="299"/>
    </location>
</feature>
<evidence type="ECO:0000256" key="1">
    <source>
        <dbReference type="ARBA" id="ARBA00004496"/>
    </source>
</evidence>
<comment type="caution">
    <text evidence="6">The sequence shown here is derived from an EMBL/GenBank/DDBJ whole genome shotgun (WGS) entry which is preliminary data.</text>
</comment>
<evidence type="ECO:0000313" key="7">
    <source>
        <dbReference type="Proteomes" id="UP000283255"/>
    </source>
</evidence>
<evidence type="ECO:0000313" key="6">
    <source>
        <dbReference type="EMBL" id="RJG40147.1"/>
    </source>
</evidence>
<dbReference type="EMBL" id="QZCH01000028">
    <property type="protein sequence ID" value="RJG40147.1"/>
    <property type="molecule type" value="Genomic_DNA"/>
</dbReference>
<reference evidence="6 7" key="2">
    <citation type="submission" date="2019-01" db="EMBL/GenBank/DDBJ databases">
        <title>Motilimonas pumilus sp. nov., isolated from the gut of sea cucumber (Apostichopus japonicus).</title>
        <authorList>
            <person name="Wang F.-Q."/>
            <person name="Ren L.-H."/>
            <person name="Lin Y.-W."/>
            <person name="Sun G.-H."/>
            <person name="Du Z.-J."/>
            <person name="Zhao J.-X."/>
            <person name="Liu X.-J."/>
            <person name="Liu L.-J."/>
        </authorList>
    </citation>
    <scope>NUCLEOTIDE SEQUENCE [LARGE SCALE GENOMIC DNA]</scope>
    <source>
        <strain evidence="6 7">PLHSC7-2</strain>
    </source>
</reference>
<dbReference type="InterPro" id="IPR006016">
    <property type="entry name" value="UspA"/>
</dbReference>
<evidence type="ECO:0000256" key="3">
    <source>
        <dbReference type="ARBA" id="ARBA00022490"/>
    </source>
</evidence>
<keyword evidence="3" id="KW-0963">Cytoplasm</keyword>
<protein>
    <submittedName>
        <fullName evidence="6">Universal stress protein UspE</fullName>
    </submittedName>
</protein>
<evidence type="ECO:0000256" key="4">
    <source>
        <dbReference type="ARBA" id="ARBA00037131"/>
    </source>
</evidence>
<accession>A0A418YAZ2</accession>